<evidence type="ECO:0000256" key="6">
    <source>
        <dbReference type="SAM" id="Phobius"/>
    </source>
</evidence>
<sequence length="117" mass="12421">LILVGIFSFNLGWSLVGWIIAFLLIFIEIPLCMKCCPTSEKFDNFITKFHNSFFRAGAYAIFAILMWIAVGAGNRGVQAVSAVFLTLGALCYGFAGARGQTPASSSITGGTGVSSIV</sequence>
<organism evidence="7 8">
    <name type="scientific">Lunasporangiospora selenospora</name>
    <dbReference type="NCBI Taxonomy" id="979761"/>
    <lineage>
        <taxon>Eukaryota</taxon>
        <taxon>Fungi</taxon>
        <taxon>Fungi incertae sedis</taxon>
        <taxon>Mucoromycota</taxon>
        <taxon>Mortierellomycotina</taxon>
        <taxon>Mortierellomycetes</taxon>
        <taxon>Mortierellales</taxon>
        <taxon>Mortierellaceae</taxon>
        <taxon>Lunasporangiospora</taxon>
    </lineage>
</organism>
<feature type="transmembrane region" description="Helical" evidence="6">
    <location>
        <begin position="76"/>
        <end position="95"/>
    </location>
</feature>
<feature type="non-terminal residue" evidence="7">
    <location>
        <position position="117"/>
    </location>
</feature>
<feature type="transmembrane region" description="Helical" evidence="6">
    <location>
        <begin position="12"/>
        <end position="31"/>
    </location>
</feature>
<dbReference type="GO" id="GO:0016192">
    <property type="term" value="P:vesicle-mediated transport"/>
    <property type="evidence" value="ECO:0007669"/>
    <property type="project" value="TreeGrafter"/>
</dbReference>
<accession>A0A9P6FT21</accession>
<keyword evidence="3 6" id="KW-0812">Transmembrane</keyword>
<dbReference type="PANTHER" id="PTHR13314:SF2">
    <property type="entry name" value="CALCIUM CHANNEL FLOWER HOMOLOG"/>
    <property type="match status" value="1"/>
</dbReference>
<protein>
    <submittedName>
        <fullName evidence="7">Golgi apparatus membrane protein tvp18</fullName>
    </submittedName>
</protein>
<dbReference type="GO" id="GO:0012505">
    <property type="term" value="C:endomembrane system"/>
    <property type="evidence" value="ECO:0007669"/>
    <property type="project" value="UniProtKB-SubCell"/>
</dbReference>
<evidence type="ECO:0000256" key="3">
    <source>
        <dbReference type="ARBA" id="ARBA00022692"/>
    </source>
</evidence>
<dbReference type="OrthoDB" id="5591789at2759"/>
<proteinExistence type="inferred from homology"/>
<evidence type="ECO:0000313" key="7">
    <source>
        <dbReference type="EMBL" id="KAF9581137.1"/>
    </source>
</evidence>
<evidence type="ECO:0000313" key="8">
    <source>
        <dbReference type="Proteomes" id="UP000780801"/>
    </source>
</evidence>
<comment type="subcellular location">
    <subcellularLocation>
        <location evidence="1">Endomembrane system</location>
        <topology evidence="1">Multi-pass membrane protein</topology>
    </subcellularLocation>
</comment>
<dbReference type="GO" id="GO:0016020">
    <property type="term" value="C:membrane"/>
    <property type="evidence" value="ECO:0007669"/>
    <property type="project" value="InterPro"/>
</dbReference>
<comment type="caution">
    <text evidence="7">The sequence shown here is derived from an EMBL/GenBank/DDBJ whole genome shotgun (WGS) entry which is preliminary data.</text>
</comment>
<keyword evidence="8" id="KW-1185">Reference proteome</keyword>
<name>A0A9P6FT21_9FUNG</name>
<keyword evidence="5 6" id="KW-0472">Membrane</keyword>
<dbReference type="SMART" id="SM01077">
    <property type="entry name" value="Cg6151-P"/>
    <property type="match status" value="1"/>
</dbReference>
<evidence type="ECO:0000256" key="1">
    <source>
        <dbReference type="ARBA" id="ARBA00004127"/>
    </source>
</evidence>
<reference evidence="7" key="1">
    <citation type="journal article" date="2020" name="Fungal Divers.">
        <title>Resolving the Mortierellaceae phylogeny through synthesis of multi-gene phylogenetics and phylogenomics.</title>
        <authorList>
            <person name="Vandepol N."/>
            <person name="Liber J."/>
            <person name="Desiro A."/>
            <person name="Na H."/>
            <person name="Kennedy M."/>
            <person name="Barry K."/>
            <person name="Grigoriev I.V."/>
            <person name="Miller A.N."/>
            <person name="O'Donnell K."/>
            <person name="Stajich J.E."/>
            <person name="Bonito G."/>
        </authorList>
    </citation>
    <scope>NUCLEOTIDE SEQUENCE</scope>
    <source>
        <strain evidence="7">KOD1015</strain>
    </source>
</reference>
<dbReference type="Proteomes" id="UP000780801">
    <property type="component" value="Unassembled WGS sequence"/>
</dbReference>
<evidence type="ECO:0000256" key="4">
    <source>
        <dbReference type="ARBA" id="ARBA00022989"/>
    </source>
</evidence>
<evidence type="ECO:0000256" key="5">
    <source>
        <dbReference type="ARBA" id="ARBA00023136"/>
    </source>
</evidence>
<dbReference type="Pfam" id="PF10233">
    <property type="entry name" value="Cg6151-P"/>
    <property type="match status" value="1"/>
</dbReference>
<comment type="similarity">
    <text evidence="2">Belongs to the TVP18 family.</text>
</comment>
<keyword evidence="4 6" id="KW-1133">Transmembrane helix</keyword>
<dbReference type="EMBL" id="JAABOA010001649">
    <property type="protein sequence ID" value="KAF9581137.1"/>
    <property type="molecule type" value="Genomic_DNA"/>
</dbReference>
<dbReference type="AlphaFoldDB" id="A0A9P6FT21"/>
<feature type="transmembrane region" description="Helical" evidence="6">
    <location>
        <begin position="52"/>
        <end position="70"/>
    </location>
</feature>
<evidence type="ECO:0000256" key="2">
    <source>
        <dbReference type="ARBA" id="ARBA00005738"/>
    </source>
</evidence>
<gene>
    <name evidence="7" type="primary">TVP18_1</name>
    <name evidence="7" type="ORF">BGW38_001958</name>
</gene>
<dbReference type="PANTHER" id="PTHR13314">
    <property type="entry name" value="CALCIUM CHANNEL FLOWER HOMOLOG"/>
    <property type="match status" value="1"/>
</dbReference>
<dbReference type="InterPro" id="IPR019365">
    <property type="entry name" value="TVP18/Ca-channel_flower"/>
</dbReference>